<evidence type="ECO:0000313" key="3">
    <source>
        <dbReference type="Proteomes" id="UP000813385"/>
    </source>
</evidence>
<evidence type="ECO:0000256" key="1">
    <source>
        <dbReference type="SAM" id="Phobius"/>
    </source>
</evidence>
<organism evidence="2 3">
    <name type="scientific">Plectosphaerella cucumerina</name>
    <dbReference type="NCBI Taxonomy" id="40658"/>
    <lineage>
        <taxon>Eukaryota</taxon>
        <taxon>Fungi</taxon>
        <taxon>Dikarya</taxon>
        <taxon>Ascomycota</taxon>
        <taxon>Pezizomycotina</taxon>
        <taxon>Sordariomycetes</taxon>
        <taxon>Hypocreomycetidae</taxon>
        <taxon>Glomerellales</taxon>
        <taxon>Plectosphaerellaceae</taxon>
        <taxon>Plectosphaerella</taxon>
    </lineage>
</organism>
<dbReference type="AlphaFoldDB" id="A0A8K0TRV4"/>
<feature type="transmembrane region" description="Helical" evidence="1">
    <location>
        <begin position="12"/>
        <end position="31"/>
    </location>
</feature>
<gene>
    <name evidence="2" type="ORF">B0T11DRAFT_347727</name>
</gene>
<accession>A0A8K0TRV4</accession>
<keyword evidence="1" id="KW-0472">Membrane</keyword>
<dbReference type="Proteomes" id="UP000813385">
    <property type="component" value="Unassembled WGS sequence"/>
</dbReference>
<protein>
    <submittedName>
        <fullName evidence="2">Uncharacterized protein</fullName>
    </submittedName>
</protein>
<keyword evidence="1" id="KW-1133">Transmembrane helix</keyword>
<comment type="caution">
    <text evidence="2">The sequence shown here is derived from an EMBL/GenBank/DDBJ whole genome shotgun (WGS) entry which is preliminary data.</text>
</comment>
<dbReference type="OrthoDB" id="4850621at2759"/>
<keyword evidence="1" id="KW-0812">Transmembrane</keyword>
<feature type="transmembrane region" description="Helical" evidence="1">
    <location>
        <begin position="116"/>
        <end position="138"/>
    </location>
</feature>
<evidence type="ECO:0000313" key="2">
    <source>
        <dbReference type="EMBL" id="KAH7377228.1"/>
    </source>
</evidence>
<keyword evidence="3" id="KW-1185">Reference proteome</keyword>
<sequence length="171" mass="18133">METPMAMRLLRSYRNLNAISMVLSSSALFMIRFDDHRLGASPRLTDASAGLFTSTVITGVVAVLITTMLSFHLEGCDASGAVDHAVAWLPVVLVDLTIVEFLVGLVAWYTANFGCWPAAMMSGQLGAMGLMSLFVAVYMGRMMYQDGSAGRGGGKEDVVVASGDKAAEVGK</sequence>
<name>A0A8K0TRV4_9PEZI</name>
<dbReference type="EMBL" id="JAGPXD010000001">
    <property type="protein sequence ID" value="KAH7377228.1"/>
    <property type="molecule type" value="Genomic_DNA"/>
</dbReference>
<feature type="transmembrane region" description="Helical" evidence="1">
    <location>
        <begin position="85"/>
        <end position="110"/>
    </location>
</feature>
<reference evidence="2" key="1">
    <citation type="journal article" date="2021" name="Nat. Commun.">
        <title>Genetic determinants of endophytism in the Arabidopsis root mycobiome.</title>
        <authorList>
            <person name="Mesny F."/>
            <person name="Miyauchi S."/>
            <person name="Thiergart T."/>
            <person name="Pickel B."/>
            <person name="Atanasova L."/>
            <person name="Karlsson M."/>
            <person name="Huettel B."/>
            <person name="Barry K.W."/>
            <person name="Haridas S."/>
            <person name="Chen C."/>
            <person name="Bauer D."/>
            <person name="Andreopoulos W."/>
            <person name="Pangilinan J."/>
            <person name="LaButti K."/>
            <person name="Riley R."/>
            <person name="Lipzen A."/>
            <person name="Clum A."/>
            <person name="Drula E."/>
            <person name="Henrissat B."/>
            <person name="Kohler A."/>
            <person name="Grigoriev I.V."/>
            <person name="Martin F.M."/>
            <person name="Hacquard S."/>
        </authorList>
    </citation>
    <scope>NUCLEOTIDE SEQUENCE</scope>
    <source>
        <strain evidence="2">MPI-CAGE-AT-0016</strain>
    </source>
</reference>
<proteinExistence type="predicted"/>
<feature type="transmembrane region" description="Helical" evidence="1">
    <location>
        <begin position="51"/>
        <end position="73"/>
    </location>
</feature>